<dbReference type="EMBL" id="JARBHB010000010">
    <property type="protein sequence ID" value="KAJ8874328.1"/>
    <property type="molecule type" value="Genomic_DNA"/>
</dbReference>
<gene>
    <name evidence="3" type="ORF">PR048_025174</name>
</gene>
<dbReference type="InterPro" id="IPR052638">
    <property type="entry name" value="PiggyBac_TE-derived"/>
</dbReference>
<reference evidence="3 4" key="1">
    <citation type="submission" date="2023-02" db="EMBL/GenBank/DDBJ databases">
        <title>LHISI_Scaffold_Assembly.</title>
        <authorList>
            <person name="Stuart O.P."/>
            <person name="Cleave R."/>
            <person name="Magrath M.J.L."/>
            <person name="Mikheyev A.S."/>
        </authorList>
    </citation>
    <scope>NUCLEOTIDE SEQUENCE [LARGE SCALE GENOMIC DNA]</scope>
    <source>
        <strain evidence="3">Daus_M_001</strain>
        <tissue evidence="3">Leg muscle</tissue>
    </source>
</reference>
<dbReference type="Proteomes" id="UP001159363">
    <property type="component" value="Chromosome 9"/>
</dbReference>
<evidence type="ECO:0000313" key="4">
    <source>
        <dbReference type="Proteomes" id="UP001159363"/>
    </source>
</evidence>
<organism evidence="3 4">
    <name type="scientific">Dryococelus australis</name>
    <dbReference type="NCBI Taxonomy" id="614101"/>
    <lineage>
        <taxon>Eukaryota</taxon>
        <taxon>Metazoa</taxon>
        <taxon>Ecdysozoa</taxon>
        <taxon>Arthropoda</taxon>
        <taxon>Hexapoda</taxon>
        <taxon>Insecta</taxon>
        <taxon>Pterygota</taxon>
        <taxon>Neoptera</taxon>
        <taxon>Polyneoptera</taxon>
        <taxon>Phasmatodea</taxon>
        <taxon>Verophasmatodea</taxon>
        <taxon>Anareolatae</taxon>
        <taxon>Phasmatidae</taxon>
        <taxon>Eurycanthinae</taxon>
        <taxon>Dryococelus</taxon>
    </lineage>
</organism>
<protein>
    <recommendedName>
        <fullName evidence="2">PiggyBac transposable element-derived protein domain-containing protein</fullName>
    </recommendedName>
</protein>
<dbReference type="PANTHER" id="PTHR47055:SF3">
    <property type="entry name" value="PHORBOL-ESTER_DAG-TYPE DOMAIN-CONTAINING PROTEIN"/>
    <property type="match status" value="1"/>
</dbReference>
<feature type="transmembrane region" description="Helical" evidence="1">
    <location>
        <begin position="103"/>
        <end position="126"/>
    </location>
</feature>
<keyword evidence="1" id="KW-1133">Transmembrane helix</keyword>
<comment type="caution">
    <text evidence="3">The sequence shown here is derived from an EMBL/GenBank/DDBJ whole genome shotgun (WGS) entry which is preliminary data.</text>
</comment>
<dbReference type="PANTHER" id="PTHR47055">
    <property type="entry name" value="DDE_TNP_1_7 DOMAIN-CONTAINING PROTEIN"/>
    <property type="match status" value="1"/>
</dbReference>
<dbReference type="Pfam" id="PF13843">
    <property type="entry name" value="DDE_Tnp_1_7"/>
    <property type="match status" value="1"/>
</dbReference>
<sequence length="211" mass="24454">MGNLHVCNNDHLDESDRLAKVRPLFTDLTKRFLLHDAHCQNHSIDETVVPLFGKHEYKQKIHSRKEHQRTGIIREHMVGGCPLTNSNILKKTDRGISETKLNIYIYIYIYILQLLTRMIIGLWQLLQTVSQQIQYTKSAGTLKSKRIGYVSPNYTTFMFTTKIWVASTERIRTLACTEFQSVAKSGIYSLLTHCIDVAEQNDWQLHRQGYG</sequence>
<evidence type="ECO:0000256" key="1">
    <source>
        <dbReference type="SAM" id="Phobius"/>
    </source>
</evidence>
<evidence type="ECO:0000313" key="3">
    <source>
        <dbReference type="EMBL" id="KAJ8874328.1"/>
    </source>
</evidence>
<feature type="domain" description="PiggyBac transposable element-derived protein" evidence="2">
    <location>
        <begin position="2"/>
        <end position="64"/>
    </location>
</feature>
<dbReference type="InterPro" id="IPR029526">
    <property type="entry name" value="PGBD"/>
</dbReference>
<accession>A0ABQ9GQQ6</accession>
<evidence type="ECO:0000259" key="2">
    <source>
        <dbReference type="Pfam" id="PF13843"/>
    </source>
</evidence>
<name>A0ABQ9GQQ6_9NEOP</name>
<proteinExistence type="predicted"/>
<keyword evidence="1" id="KW-0812">Transmembrane</keyword>
<keyword evidence="1" id="KW-0472">Membrane</keyword>
<keyword evidence="4" id="KW-1185">Reference proteome</keyword>